<feature type="compositionally biased region" description="Basic and acidic residues" evidence="1">
    <location>
        <begin position="148"/>
        <end position="158"/>
    </location>
</feature>
<evidence type="ECO:0000259" key="2">
    <source>
        <dbReference type="Pfam" id="PF09832"/>
    </source>
</evidence>
<proteinExistence type="predicted"/>
<dbReference type="RefSeq" id="WP_091398282.1">
    <property type="nucleotide sequence ID" value="NZ_FNQY01000012.1"/>
</dbReference>
<evidence type="ECO:0000313" key="4">
    <source>
        <dbReference type="Proteomes" id="UP000199041"/>
    </source>
</evidence>
<gene>
    <name evidence="3" type="ORF">SAMN05192529_11248</name>
</gene>
<keyword evidence="4" id="KW-1185">Reference proteome</keyword>
<accession>A0A1H3ZUU7</accession>
<organism evidence="3 4">
    <name type="scientific">Arachidicoccus rhizosphaerae</name>
    <dbReference type="NCBI Taxonomy" id="551991"/>
    <lineage>
        <taxon>Bacteria</taxon>
        <taxon>Pseudomonadati</taxon>
        <taxon>Bacteroidota</taxon>
        <taxon>Chitinophagia</taxon>
        <taxon>Chitinophagales</taxon>
        <taxon>Chitinophagaceae</taxon>
        <taxon>Arachidicoccus</taxon>
    </lineage>
</organism>
<dbReference type="AlphaFoldDB" id="A0A1H3ZUU7"/>
<protein>
    <recommendedName>
        <fullName evidence="2">DUF2059 domain-containing protein</fullName>
    </recommendedName>
</protein>
<evidence type="ECO:0000256" key="1">
    <source>
        <dbReference type="SAM" id="MobiDB-lite"/>
    </source>
</evidence>
<dbReference type="OrthoDB" id="1143459at2"/>
<evidence type="ECO:0000313" key="3">
    <source>
        <dbReference type="EMBL" id="SEA27405.1"/>
    </source>
</evidence>
<dbReference type="Pfam" id="PF09832">
    <property type="entry name" value="DUF2059"/>
    <property type="match status" value="1"/>
</dbReference>
<dbReference type="Proteomes" id="UP000199041">
    <property type="component" value="Unassembled WGS sequence"/>
</dbReference>
<name>A0A1H3ZUU7_9BACT</name>
<reference evidence="3 4" key="1">
    <citation type="submission" date="2016-10" db="EMBL/GenBank/DDBJ databases">
        <authorList>
            <person name="de Groot N.N."/>
        </authorList>
    </citation>
    <scope>NUCLEOTIDE SEQUENCE [LARGE SCALE GENOMIC DNA]</scope>
    <source>
        <strain evidence="3 4">Vu-144</strain>
    </source>
</reference>
<feature type="compositionally biased region" description="Polar residues" evidence="1">
    <location>
        <begin position="162"/>
        <end position="171"/>
    </location>
</feature>
<feature type="region of interest" description="Disordered" evidence="1">
    <location>
        <begin position="148"/>
        <end position="185"/>
    </location>
</feature>
<sequence length="185" mass="20847">MRKFICGLFCTILFSFGMVLLAKGQSNDAISPRKKALIMEMVDLVGTRKYIELMVDAVRDKLKQQDPVYGDMIVEEFSNYLSYDSMAAIILPIYAKHYSEEDLQGIIAFYKSPVGKKMLGEMPAILKESIEVNKARAELLEEKVTHRIQELQEKKQEESEQPADSSDSTPPTIVEGAENSALPHI</sequence>
<dbReference type="EMBL" id="FNQY01000012">
    <property type="protein sequence ID" value="SEA27405.1"/>
    <property type="molecule type" value="Genomic_DNA"/>
</dbReference>
<feature type="domain" description="DUF2059" evidence="2">
    <location>
        <begin position="85"/>
        <end position="138"/>
    </location>
</feature>
<dbReference type="InterPro" id="IPR018637">
    <property type="entry name" value="DUF2059"/>
</dbReference>
<dbReference type="STRING" id="551991.SAMN05192529_11248"/>